<gene>
    <name evidence="1" type="ORF">PGQ11_009089</name>
</gene>
<reference evidence="1 2" key="1">
    <citation type="journal article" date="2024" name="IMA Fungus">
        <title>Apiospora arundinis, a panoply of carbohydrate-active enzymes and secondary metabolites.</title>
        <authorList>
            <person name="Sorensen T."/>
            <person name="Petersen C."/>
            <person name="Muurmann A.T."/>
            <person name="Christiansen J.V."/>
            <person name="Brundto M.L."/>
            <person name="Overgaard C.K."/>
            <person name="Boysen A.T."/>
            <person name="Wollenberg R.D."/>
            <person name="Larsen T.O."/>
            <person name="Sorensen J.L."/>
            <person name="Nielsen K.L."/>
            <person name="Sondergaard T.E."/>
        </authorList>
    </citation>
    <scope>NUCLEOTIDE SEQUENCE [LARGE SCALE GENOMIC DNA]</scope>
    <source>
        <strain evidence="1 2">AAU 773</strain>
    </source>
</reference>
<comment type="caution">
    <text evidence="1">The sequence shown here is derived from an EMBL/GenBank/DDBJ whole genome shotgun (WGS) entry which is preliminary data.</text>
</comment>
<proteinExistence type="predicted"/>
<dbReference type="EMBL" id="JAPCWZ010000005">
    <property type="protein sequence ID" value="KAK8862854.1"/>
    <property type="molecule type" value="Genomic_DNA"/>
</dbReference>
<protein>
    <submittedName>
        <fullName evidence="1">Uncharacterized protein</fullName>
    </submittedName>
</protein>
<accession>A0ABR2IHT4</accession>
<sequence length="125" mass="14260">MDLSVVEAPEEGLARMLSLGSVVSTTSSSAERETMALDLPVPFRETGTGSIKRVFEHSGTFFVYKVPIIDDRTQKLWDDYVMYTRTQKAFSSVSKVPDTVEIPRVFWFANADTDEFWDEHLEQFP</sequence>
<keyword evidence="2" id="KW-1185">Reference proteome</keyword>
<organism evidence="1 2">
    <name type="scientific">Apiospora arundinis</name>
    <dbReference type="NCBI Taxonomy" id="335852"/>
    <lineage>
        <taxon>Eukaryota</taxon>
        <taxon>Fungi</taxon>
        <taxon>Dikarya</taxon>
        <taxon>Ascomycota</taxon>
        <taxon>Pezizomycotina</taxon>
        <taxon>Sordariomycetes</taxon>
        <taxon>Xylariomycetidae</taxon>
        <taxon>Amphisphaeriales</taxon>
        <taxon>Apiosporaceae</taxon>
        <taxon>Apiospora</taxon>
    </lineage>
</organism>
<evidence type="ECO:0000313" key="1">
    <source>
        <dbReference type="EMBL" id="KAK8862854.1"/>
    </source>
</evidence>
<name>A0ABR2IHT4_9PEZI</name>
<dbReference type="Proteomes" id="UP001390339">
    <property type="component" value="Unassembled WGS sequence"/>
</dbReference>
<evidence type="ECO:0000313" key="2">
    <source>
        <dbReference type="Proteomes" id="UP001390339"/>
    </source>
</evidence>